<dbReference type="InterPro" id="IPR036113">
    <property type="entry name" value="Asp/Glu-ADT_sf_sub_c"/>
</dbReference>
<dbReference type="CDD" id="cd08045">
    <property type="entry name" value="HFD_TAF4"/>
    <property type="match status" value="1"/>
</dbReference>
<evidence type="ECO:0000256" key="1">
    <source>
        <dbReference type="ARBA" id="ARBA00004123"/>
    </source>
</evidence>
<accession>A0A6V7UYD8</accession>
<dbReference type="Pfam" id="PF02686">
    <property type="entry name" value="GatC"/>
    <property type="match status" value="1"/>
</dbReference>
<dbReference type="InterPro" id="IPR037249">
    <property type="entry name" value="TAFH/NHR1_dom_sf"/>
</dbReference>
<evidence type="ECO:0000256" key="3">
    <source>
        <dbReference type="ARBA" id="ARBA00023015"/>
    </source>
</evidence>
<dbReference type="Proteomes" id="UP000580250">
    <property type="component" value="Unassembled WGS sequence"/>
</dbReference>
<dbReference type="GO" id="GO:0006450">
    <property type="term" value="P:regulation of translational fidelity"/>
    <property type="evidence" value="ECO:0007669"/>
    <property type="project" value="InterPro"/>
</dbReference>
<protein>
    <recommendedName>
        <fullName evidence="7">TAFH domain-containing protein</fullName>
    </recommendedName>
</protein>
<evidence type="ECO:0000256" key="6">
    <source>
        <dbReference type="SAM" id="MobiDB-lite"/>
    </source>
</evidence>
<feature type="compositionally biased region" description="Polar residues" evidence="6">
    <location>
        <begin position="395"/>
        <end position="412"/>
    </location>
</feature>
<evidence type="ECO:0000259" key="7">
    <source>
        <dbReference type="PROSITE" id="PS51119"/>
    </source>
</evidence>
<feature type="compositionally biased region" description="Low complexity" evidence="6">
    <location>
        <begin position="215"/>
        <end position="249"/>
    </location>
</feature>
<evidence type="ECO:0000256" key="5">
    <source>
        <dbReference type="ARBA" id="ARBA00023242"/>
    </source>
</evidence>
<dbReference type="InterPro" id="IPR007900">
    <property type="entry name" value="TAF4_C"/>
</dbReference>
<dbReference type="AlphaFoldDB" id="A0A6V7UYD8"/>
<dbReference type="InterPro" id="IPR003837">
    <property type="entry name" value="GatC"/>
</dbReference>
<dbReference type="InterPro" id="IPR003894">
    <property type="entry name" value="TAFH_NHR1"/>
</dbReference>
<dbReference type="OrthoDB" id="21060at2759"/>
<dbReference type="PANTHER" id="PTHR15138">
    <property type="entry name" value="TRANSCRIPTION INITIATION FACTOR TFIID SUBUNIT 4"/>
    <property type="match status" value="1"/>
</dbReference>
<comment type="caution">
    <text evidence="8">The sequence shown here is derived from an EMBL/GenBank/DDBJ whole genome shotgun (WGS) entry which is preliminary data.</text>
</comment>
<dbReference type="GO" id="GO:0005669">
    <property type="term" value="C:transcription factor TFIID complex"/>
    <property type="evidence" value="ECO:0007669"/>
    <property type="project" value="InterPro"/>
</dbReference>
<feature type="domain" description="TAFH" evidence="7">
    <location>
        <begin position="262"/>
        <end position="356"/>
    </location>
</feature>
<evidence type="ECO:0000256" key="4">
    <source>
        <dbReference type="ARBA" id="ARBA00023163"/>
    </source>
</evidence>
<organism evidence="8 9">
    <name type="scientific">Meloidogyne enterolobii</name>
    <name type="common">Root-knot nematode worm</name>
    <name type="synonym">Meloidogyne mayaguensis</name>
    <dbReference type="NCBI Taxonomy" id="390850"/>
    <lineage>
        <taxon>Eukaryota</taxon>
        <taxon>Metazoa</taxon>
        <taxon>Ecdysozoa</taxon>
        <taxon>Nematoda</taxon>
        <taxon>Chromadorea</taxon>
        <taxon>Rhabditida</taxon>
        <taxon>Tylenchina</taxon>
        <taxon>Tylenchomorpha</taxon>
        <taxon>Tylenchoidea</taxon>
        <taxon>Meloidogynidae</taxon>
        <taxon>Meloidogyninae</taxon>
        <taxon>Meloidogyne</taxon>
    </lineage>
</organism>
<dbReference type="Gene3D" id="1.20.120.1110">
    <property type="entry name" value="TAFH/NHR1 domain"/>
    <property type="match status" value="1"/>
</dbReference>
<dbReference type="PANTHER" id="PTHR15138:SF14">
    <property type="entry name" value="TRANSCRIPTION INITIATION FACTOR TFIID SUBUNIT 4"/>
    <property type="match status" value="1"/>
</dbReference>
<evidence type="ECO:0000313" key="9">
    <source>
        <dbReference type="Proteomes" id="UP000580250"/>
    </source>
</evidence>
<sequence>MTSNFTLKLLNFYTRITPSRCVQISAGLFRNSIYGDAVQTAILSGDKSKSVKEEESIKKLERLSSLKMTSKDVKNLEEDLLFSQRILNINTENVEPLYNIVEDHITCPLRDDIVCENESRDEVLMNTKNVYEGFFTAPSVGIVTKKEKNVVEIMSSNLENPHATTIYYLNQPQRVIQPEKQNNNVFIVHQQPPQQIVQQQNLHFNQNLPPFSSVSMPSTTTIIRSSRSSTQSPQIVSSSASRSSASPALMSSSVDAITAPTEQDIMKCAHFFKSLLKMRPHQSFNLLDMKNLLRDVLLGEQSPEEFTVKLREVTKSQDKGNLLPFLRRSLPSLRRSIQNGQHLDLRQALDIDESCSSSTPQLPQQTDEFTTFSSQQQSQNNQQQNFQIYGKSPKTENYSPANLATTTTQSMPKSVENIQQNSLDNYKFVRSNEMKYEEESNTIAEKGNVGMDPSVSSLFDDNADNLNNLPKMLLNPQALADRILLRMPDAEGVDGEVLSVISNAAEARLCTILAHLSTLAEHRLEPLRANPLYTSIDEPRKQIRFMEDIDKRAHNHRQTAEKEALLKITKSKGKDKDALEKAKQIQKADREAMVNREANAAAFAALGGSRIGAKRPFAAPTLGGTVDWKSGMQNQGLTSGLTGAAKIARLKRVTMRDLQFFLGIDPSIPSNSKLRHRIALYSLCADENTLI</sequence>
<feature type="region of interest" description="Disordered" evidence="6">
    <location>
        <begin position="391"/>
        <end position="412"/>
    </location>
</feature>
<dbReference type="GO" id="GO:0003677">
    <property type="term" value="F:DNA binding"/>
    <property type="evidence" value="ECO:0007669"/>
    <property type="project" value="TreeGrafter"/>
</dbReference>
<evidence type="ECO:0000313" key="8">
    <source>
        <dbReference type="EMBL" id="CAD2167662.1"/>
    </source>
</evidence>
<dbReference type="GO" id="GO:0016251">
    <property type="term" value="F:RNA polymerase II general transcription initiation factor activity"/>
    <property type="evidence" value="ECO:0007669"/>
    <property type="project" value="TreeGrafter"/>
</dbReference>
<dbReference type="EMBL" id="CAJEWN010000130">
    <property type="protein sequence ID" value="CAD2167662.1"/>
    <property type="molecule type" value="Genomic_DNA"/>
</dbReference>
<dbReference type="SUPFAM" id="SSF141000">
    <property type="entry name" value="Glu-tRNAGln amidotransferase C subunit"/>
    <property type="match status" value="1"/>
</dbReference>
<evidence type="ECO:0000256" key="2">
    <source>
        <dbReference type="ARBA" id="ARBA00006178"/>
    </source>
</evidence>
<feature type="region of interest" description="Disordered" evidence="6">
    <location>
        <begin position="208"/>
        <end position="249"/>
    </location>
</feature>
<keyword evidence="3" id="KW-0805">Transcription regulation</keyword>
<dbReference type="Pfam" id="PF05236">
    <property type="entry name" value="TAF4"/>
    <property type="match status" value="1"/>
</dbReference>
<keyword evidence="4" id="KW-0804">Transcription</keyword>
<keyword evidence="5" id="KW-0539">Nucleus</keyword>
<dbReference type="Pfam" id="PF07531">
    <property type="entry name" value="TAFH"/>
    <property type="match status" value="1"/>
</dbReference>
<comment type="subcellular location">
    <subcellularLocation>
        <location evidence="1">Nucleus</location>
    </subcellularLocation>
</comment>
<name>A0A6V7UYD8_MELEN</name>
<dbReference type="InterPro" id="IPR045144">
    <property type="entry name" value="TAF4"/>
</dbReference>
<dbReference type="SUPFAM" id="SSF158553">
    <property type="entry name" value="TAFH domain-like"/>
    <property type="match status" value="1"/>
</dbReference>
<reference evidence="8 9" key="1">
    <citation type="submission" date="2020-08" db="EMBL/GenBank/DDBJ databases">
        <authorList>
            <person name="Koutsovoulos G."/>
            <person name="Danchin GJ E."/>
        </authorList>
    </citation>
    <scope>NUCLEOTIDE SEQUENCE [LARGE SCALE GENOMIC DNA]</scope>
</reference>
<dbReference type="PROSITE" id="PS51119">
    <property type="entry name" value="TAFH"/>
    <property type="match status" value="1"/>
</dbReference>
<comment type="similarity">
    <text evidence="2">Belongs to the TAF4 family.</text>
</comment>
<gene>
    <name evidence="8" type="ORF">MENT_LOCUS18963</name>
</gene>
<proteinExistence type="inferred from homology"/>
<dbReference type="GO" id="GO:0006367">
    <property type="term" value="P:transcription initiation at RNA polymerase II promoter"/>
    <property type="evidence" value="ECO:0007669"/>
    <property type="project" value="TreeGrafter"/>
</dbReference>